<evidence type="ECO:0000256" key="6">
    <source>
        <dbReference type="ARBA" id="ARBA00022976"/>
    </source>
</evidence>
<feature type="transmembrane region" description="Helical" evidence="12">
    <location>
        <begin position="390"/>
        <end position="412"/>
    </location>
</feature>
<dbReference type="GO" id="GO:0007219">
    <property type="term" value="P:Notch signaling pathway"/>
    <property type="evidence" value="ECO:0007669"/>
    <property type="project" value="UniProtKB-KW"/>
</dbReference>
<dbReference type="GO" id="GO:0044671">
    <property type="term" value="P:sorocarp spore cell differentiation"/>
    <property type="evidence" value="ECO:0007669"/>
    <property type="project" value="EnsemblProtists"/>
</dbReference>
<dbReference type="GO" id="GO:0006509">
    <property type="term" value="P:membrane protein ectodomain proteolysis"/>
    <property type="evidence" value="ECO:0007669"/>
    <property type="project" value="TreeGrafter"/>
</dbReference>
<feature type="transmembrane region" description="Helical" evidence="12">
    <location>
        <begin position="419"/>
        <end position="441"/>
    </location>
</feature>
<comment type="subunit">
    <text evidence="11">Homodimer. Component of the gamma-secretase complex, a complex composed of a presenilin homodimer, nicastrin, aph1 and pen2.</text>
</comment>
<evidence type="ECO:0000256" key="13">
    <source>
        <dbReference type="SAM" id="MobiDB-lite"/>
    </source>
</evidence>
<evidence type="ECO:0000313" key="14">
    <source>
        <dbReference type="EMBL" id="EGG18003.1"/>
    </source>
</evidence>
<feature type="compositionally biased region" description="Low complexity" evidence="13">
    <location>
        <begin position="334"/>
        <end position="347"/>
    </location>
</feature>
<dbReference type="InterPro" id="IPR006639">
    <property type="entry name" value="Preselin/SPP"/>
</dbReference>
<dbReference type="GO" id="GO:0106070">
    <property type="term" value="P:regulation of adenylate cyclase-activating G protein-coupled receptor signaling pathway"/>
    <property type="evidence" value="ECO:0007669"/>
    <property type="project" value="EnsemblProtists"/>
</dbReference>
<keyword evidence="6 12" id="KW-0914">Notch signaling pathway</keyword>
<comment type="subcellular location">
    <subcellularLocation>
        <location evidence="12">Endoplasmic reticulum membrane</location>
        <topology evidence="12">Multi-pass membrane protein</topology>
    </subcellularLocation>
    <subcellularLocation>
        <location evidence="12">Golgi apparatus membrane</location>
        <topology evidence="12">Multi-pass membrane protein</topology>
    </subcellularLocation>
</comment>
<dbReference type="STRING" id="1054147.F4Q1Y3"/>
<dbReference type="GO" id="GO:0031149">
    <property type="term" value="P:sorocarp stalk cell differentiation"/>
    <property type="evidence" value="ECO:0007669"/>
    <property type="project" value="EnsemblProtists"/>
</dbReference>
<comment type="similarity">
    <text evidence="1 12">Belongs to the peptidase A22A family.</text>
</comment>
<dbReference type="GO" id="GO:0070765">
    <property type="term" value="C:gamma-secretase complex"/>
    <property type="evidence" value="ECO:0007669"/>
    <property type="project" value="EnsemblProtists"/>
</dbReference>
<evidence type="ECO:0000256" key="10">
    <source>
        <dbReference type="ARBA" id="ARBA00053367"/>
    </source>
</evidence>
<feature type="transmembrane region" description="Helical" evidence="12">
    <location>
        <begin position="86"/>
        <end position="105"/>
    </location>
</feature>
<dbReference type="GO" id="GO:0005789">
    <property type="term" value="C:endoplasmic reticulum membrane"/>
    <property type="evidence" value="ECO:0007669"/>
    <property type="project" value="UniProtKB-SubCell"/>
</dbReference>
<dbReference type="GO" id="GO:0034205">
    <property type="term" value="P:amyloid-beta formation"/>
    <property type="evidence" value="ECO:0007669"/>
    <property type="project" value="TreeGrafter"/>
</dbReference>
<keyword evidence="4 12" id="KW-0378">Hydrolase</keyword>
<organism evidence="14 15">
    <name type="scientific">Cavenderia fasciculata</name>
    <name type="common">Slime mold</name>
    <name type="synonym">Dictyostelium fasciculatum</name>
    <dbReference type="NCBI Taxonomy" id="261658"/>
    <lineage>
        <taxon>Eukaryota</taxon>
        <taxon>Amoebozoa</taxon>
        <taxon>Evosea</taxon>
        <taxon>Eumycetozoa</taxon>
        <taxon>Dictyostelia</taxon>
        <taxon>Acytosteliales</taxon>
        <taxon>Cavenderiaceae</taxon>
        <taxon>Cavenderia</taxon>
    </lineage>
</organism>
<dbReference type="InterPro" id="IPR001108">
    <property type="entry name" value="Peptidase_A22A"/>
</dbReference>
<evidence type="ECO:0000256" key="7">
    <source>
        <dbReference type="ARBA" id="ARBA00022989"/>
    </source>
</evidence>
<evidence type="ECO:0000256" key="5">
    <source>
        <dbReference type="ARBA" id="ARBA00022824"/>
    </source>
</evidence>
<keyword evidence="15" id="KW-1185">Reference proteome</keyword>
<dbReference type="RefSeq" id="XP_004356896.1">
    <property type="nucleotide sequence ID" value="XM_004356842.1"/>
</dbReference>
<name>F4Q1Y3_CACFS</name>
<dbReference type="KEGG" id="dfa:DFA_06669"/>
<keyword evidence="3 12" id="KW-0812">Transmembrane</keyword>
<evidence type="ECO:0000256" key="4">
    <source>
        <dbReference type="ARBA" id="ARBA00022801"/>
    </source>
</evidence>
<keyword evidence="9 12" id="KW-0472">Membrane</keyword>
<dbReference type="GO" id="GO:0016485">
    <property type="term" value="P:protein processing"/>
    <property type="evidence" value="ECO:0007669"/>
    <property type="project" value="EnsemblProtists"/>
</dbReference>
<feature type="region of interest" description="Disordered" evidence="13">
    <location>
        <begin position="1"/>
        <end position="22"/>
    </location>
</feature>
<dbReference type="GO" id="GO:0044351">
    <property type="term" value="P:macropinocytosis"/>
    <property type="evidence" value="ECO:0007669"/>
    <property type="project" value="EnsemblProtists"/>
</dbReference>
<evidence type="ECO:0000256" key="2">
    <source>
        <dbReference type="ARBA" id="ARBA00022670"/>
    </source>
</evidence>
<comment type="domain">
    <text evidence="12">The PAL motif is required for normal active site conformation.</text>
</comment>
<feature type="compositionally biased region" description="Acidic residues" evidence="13">
    <location>
        <begin position="323"/>
        <end position="333"/>
    </location>
</feature>
<dbReference type="AlphaFoldDB" id="F4Q1Y3"/>
<comment type="function">
    <text evidence="12">Probable subunit of the gamma-secretase complex, an endoprotease complex that catalyzes the intramembrane cleavage of integral membrane proteins such as Notch receptors.</text>
</comment>
<dbReference type="EC" id="3.4.23.-" evidence="12"/>
<dbReference type="Gene3D" id="1.10.472.100">
    <property type="entry name" value="Presenilin"/>
    <property type="match status" value="1"/>
</dbReference>
<dbReference type="GO" id="GO:0000139">
    <property type="term" value="C:Golgi membrane"/>
    <property type="evidence" value="ECO:0007669"/>
    <property type="project" value="UniProtKB-SubCell"/>
</dbReference>
<dbReference type="OrthoDB" id="432970at2759"/>
<dbReference type="EMBL" id="GL883020">
    <property type="protein sequence ID" value="EGG18003.1"/>
    <property type="molecule type" value="Genomic_DNA"/>
</dbReference>
<keyword evidence="5 12" id="KW-0256">Endoplasmic reticulum</keyword>
<feature type="transmembrane region" description="Helical" evidence="12">
    <location>
        <begin position="202"/>
        <end position="224"/>
    </location>
</feature>
<keyword evidence="8 12" id="KW-0333">Golgi apparatus</keyword>
<protein>
    <recommendedName>
        <fullName evidence="12">Presenilin</fullName>
        <ecNumber evidence="12">3.4.23.-</ecNumber>
    </recommendedName>
</protein>
<dbReference type="GO" id="GO:0042500">
    <property type="term" value="F:aspartic endopeptidase activity, intramembrane cleaving"/>
    <property type="evidence" value="ECO:0007669"/>
    <property type="project" value="InterPro"/>
</dbReference>
<evidence type="ECO:0000256" key="12">
    <source>
        <dbReference type="RuleBase" id="RU361148"/>
    </source>
</evidence>
<dbReference type="Proteomes" id="UP000007797">
    <property type="component" value="Unassembled WGS sequence"/>
</dbReference>
<dbReference type="SMART" id="SM00730">
    <property type="entry name" value="PSN"/>
    <property type="match status" value="1"/>
</dbReference>
<accession>F4Q1Y3</accession>
<evidence type="ECO:0000256" key="11">
    <source>
        <dbReference type="ARBA" id="ARBA00066080"/>
    </source>
</evidence>
<keyword evidence="2 12" id="KW-0645">Protease</keyword>
<dbReference type="GO" id="GO:0006914">
    <property type="term" value="P:autophagy"/>
    <property type="evidence" value="ECO:0007669"/>
    <property type="project" value="EnsemblProtists"/>
</dbReference>
<dbReference type="GO" id="GO:0006909">
    <property type="term" value="P:phagocytosis"/>
    <property type="evidence" value="ECO:0007669"/>
    <property type="project" value="EnsemblProtists"/>
</dbReference>
<dbReference type="InterPro" id="IPR042524">
    <property type="entry name" value="Presenilin_C"/>
</dbReference>
<dbReference type="PANTHER" id="PTHR10202:SF13">
    <property type="entry name" value="PRESENILIN HOMOLOG"/>
    <property type="match status" value="1"/>
</dbReference>
<feature type="transmembrane region" description="Helical" evidence="12">
    <location>
        <begin position="253"/>
        <end position="269"/>
    </location>
</feature>
<dbReference type="PRINTS" id="PR01072">
    <property type="entry name" value="PRESENILIN"/>
</dbReference>
<comment type="function">
    <text evidence="10">Probable catalytic subunit of the gamma-secretase complex, an endoprotease complex that catalyzes the intramembrane cleavage of integral membrane proteins such as Notch receptors. Requires the other members of the gamma-secretase complex to have a protease activity.</text>
</comment>
<feature type="transmembrane region" description="Helical" evidence="12">
    <location>
        <begin position="168"/>
        <end position="190"/>
    </location>
</feature>
<dbReference type="GO" id="GO:0055074">
    <property type="term" value="P:calcium ion homeostasis"/>
    <property type="evidence" value="ECO:0007669"/>
    <property type="project" value="EnsemblProtists"/>
</dbReference>
<feature type="transmembrane region" description="Helical" evidence="12">
    <location>
        <begin position="136"/>
        <end position="161"/>
    </location>
</feature>
<dbReference type="GeneID" id="14870059"/>
<feature type="compositionally biased region" description="Low complexity" evidence="13">
    <location>
        <begin position="309"/>
        <end position="321"/>
    </location>
</feature>
<dbReference type="GO" id="GO:0005635">
    <property type="term" value="C:nuclear envelope"/>
    <property type="evidence" value="ECO:0007669"/>
    <property type="project" value="EnsemblProtists"/>
</dbReference>
<dbReference type="MEROPS" id="A22.A10"/>
<feature type="transmembrane region" description="Helical" evidence="12">
    <location>
        <begin position="366"/>
        <end position="384"/>
    </location>
</feature>
<dbReference type="OMA" id="MYYQDID"/>
<sequence>MSSSYLPLDPLSSSNNNEEDEYGENININDSIIINSQDVDGGNNNNNSSSSNINENTNLLANREGGEKISEEDLEEEADLEDFSHMIIAILKPVTITMLLVVWAVRKLSISNNLNSYVGITVYYNESSNDSTGEKIWGSLLNGLIFLVTILFTTVCFVFLYKYRCLKAIYTWLFLSVGVLLAATGGYIFLAILQANNLAIDYITFAFLLLNFSAGGIIAIFWYAPTILNQSYLIIISALMAISFTRLPSWTTWSILAIVSIYDLFAVLCPKGPLRVLVETAQERNETIPALIYNANFDPPPNRVQSPRSTNKSSSNSNNENEPLIEGDSDQQQDGDQPQQSQQQDGQEGQEEDIEIEEVGEQRRSLKLGLGDFVFYSVLLGRAALFDMSTVFTCFVAIVTGLFATLLLLAIFRKALPALPISIAFGILFYFLSSVFLYPFIETLGVYQVFI</sequence>
<dbReference type="Pfam" id="PF01080">
    <property type="entry name" value="Presenilin"/>
    <property type="match status" value="1"/>
</dbReference>
<evidence type="ECO:0000256" key="8">
    <source>
        <dbReference type="ARBA" id="ARBA00023034"/>
    </source>
</evidence>
<reference evidence="15" key="1">
    <citation type="journal article" date="2011" name="Genome Res.">
        <title>Phylogeny-wide analysis of social amoeba genomes highlights ancient origins for complex intercellular communication.</title>
        <authorList>
            <person name="Heidel A.J."/>
            <person name="Lawal H.M."/>
            <person name="Felder M."/>
            <person name="Schilde C."/>
            <person name="Helps N.R."/>
            <person name="Tunggal B."/>
            <person name="Rivero F."/>
            <person name="John U."/>
            <person name="Schleicher M."/>
            <person name="Eichinger L."/>
            <person name="Platzer M."/>
            <person name="Noegel A.A."/>
            <person name="Schaap P."/>
            <person name="Gloeckner G."/>
        </authorList>
    </citation>
    <scope>NUCLEOTIDE SEQUENCE [LARGE SCALE GENOMIC DNA]</scope>
    <source>
        <strain evidence="15">SH3</strain>
    </source>
</reference>
<evidence type="ECO:0000256" key="9">
    <source>
        <dbReference type="ARBA" id="ARBA00023136"/>
    </source>
</evidence>
<feature type="region of interest" description="Disordered" evidence="13">
    <location>
        <begin position="293"/>
        <end position="353"/>
    </location>
</feature>
<dbReference type="FunFam" id="1.10.472.100:FF:000003">
    <property type="entry name" value="Presenilin"/>
    <property type="match status" value="1"/>
</dbReference>
<gene>
    <name evidence="14" type="primary">psenB</name>
    <name evidence="14" type="ORF">DFA_06669</name>
</gene>
<evidence type="ECO:0000256" key="3">
    <source>
        <dbReference type="ARBA" id="ARBA00022692"/>
    </source>
</evidence>
<keyword evidence="7 12" id="KW-1133">Transmembrane helix</keyword>
<proteinExistence type="inferred from homology"/>
<dbReference type="PANTHER" id="PTHR10202">
    <property type="entry name" value="PRESENILIN"/>
    <property type="match status" value="1"/>
</dbReference>
<evidence type="ECO:0000313" key="15">
    <source>
        <dbReference type="Proteomes" id="UP000007797"/>
    </source>
</evidence>
<evidence type="ECO:0000256" key="1">
    <source>
        <dbReference type="ARBA" id="ARBA00008604"/>
    </source>
</evidence>
<feature type="compositionally biased region" description="Low complexity" evidence="13">
    <location>
        <begin position="1"/>
        <end position="16"/>
    </location>
</feature>